<evidence type="ECO:0000256" key="6">
    <source>
        <dbReference type="SAM" id="MobiDB-lite"/>
    </source>
</evidence>
<dbReference type="FunFam" id="1.20.1250.20:FF:000018">
    <property type="entry name" value="MFS transporter permease"/>
    <property type="match status" value="1"/>
</dbReference>
<feature type="transmembrane region" description="Helical" evidence="7">
    <location>
        <begin position="360"/>
        <end position="380"/>
    </location>
</feature>
<feature type="transmembrane region" description="Helical" evidence="7">
    <location>
        <begin position="137"/>
        <end position="157"/>
    </location>
</feature>
<evidence type="ECO:0000256" key="5">
    <source>
        <dbReference type="ARBA" id="ARBA00023136"/>
    </source>
</evidence>
<evidence type="ECO:0000313" key="10">
    <source>
        <dbReference type="Proteomes" id="UP000054596"/>
    </source>
</evidence>
<dbReference type="PANTHER" id="PTHR43791:SF36">
    <property type="entry name" value="TRANSPORTER, PUTATIVE (AFU_ORTHOLOGUE AFUA_6G08340)-RELATED"/>
    <property type="match status" value="1"/>
</dbReference>
<dbReference type="PROSITE" id="PS50850">
    <property type="entry name" value="MFS"/>
    <property type="match status" value="1"/>
</dbReference>
<feature type="transmembrane region" description="Helical" evidence="7">
    <location>
        <begin position="163"/>
        <end position="183"/>
    </location>
</feature>
<dbReference type="InterPro" id="IPR011701">
    <property type="entry name" value="MFS"/>
</dbReference>
<feature type="transmembrane region" description="Helical" evidence="7">
    <location>
        <begin position="67"/>
        <end position="85"/>
    </location>
</feature>
<dbReference type="Gene3D" id="1.20.1250.20">
    <property type="entry name" value="MFS general substrate transporter like domains"/>
    <property type="match status" value="1"/>
</dbReference>
<evidence type="ECO:0000313" key="9">
    <source>
        <dbReference type="EMBL" id="SAK61289.1"/>
    </source>
</evidence>
<dbReference type="SUPFAM" id="SSF103473">
    <property type="entry name" value="MFS general substrate transporter"/>
    <property type="match status" value="1"/>
</dbReference>
<evidence type="ECO:0000256" key="3">
    <source>
        <dbReference type="ARBA" id="ARBA00022692"/>
    </source>
</evidence>
<comment type="subcellular location">
    <subcellularLocation>
        <location evidence="1">Membrane</location>
        <topology evidence="1">Multi-pass membrane protein</topology>
    </subcellularLocation>
</comment>
<feature type="region of interest" description="Disordered" evidence="6">
    <location>
        <begin position="1"/>
        <end position="25"/>
    </location>
</feature>
<feature type="transmembrane region" description="Helical" evidence="7">
    <location>
        <begin position="195"/>
        <end position="216"/>
    </location>
</feature>
<dbReference type="InterPro" id="IPR020846">
    <property type="entry name" value="MFS_dom"/>
</dbReference>
<keyword evidence="5 7" id="KW-0472">Membrane</keyword>
<feature type="transmembrane region" description="Helical" evidence="7">
    <location>
        <begin position="418"/>
        <end position="438"/>
    </location>
</feature>
<evidence type="ECO:0000256" key="7">
    <source>
        <dbReference type="SAM" id="Phobius"/>
    </source>
</evidence>
<organism evidence="9 10">
    <name type="scientific">Caballeronia glebae</name>
    <dbReference type="NCBI Taxonomy" id="1777143"/>
    <lineage>
        <taxon>Bacteria</taxon>
        <taxon>Pseudomonadati</taxon>
        <taxon>Pseudomonadota</taxon>
        <taxon>Betaproteobacteria</taxon>
        <taxon>Burkholderiales</taxon>
        <taxon>Burkholderiaceae</taxon>
        <taxon>Caballeronia</taxon>
    </lineage>
</organism>
<dbReference type="GO" id="GO:0022857">
    <property type="term" value="F:transmembrane transporter activity"/>
    <property type="evidence" value="ECO:0007669"/>
    <property type="project" value="InterPro"/>
</dbReference>
<protein>
    <submittedName>
        <fullName evidence="9">Major facilitator transporter</fullName>
    </submittedName>
</protein>
<gene>
    <name evidence="9" type="ORF">AWB82_02973</name>
</gene>
<evidence type="ECO:0000256" key="2">
    <source>
        <dbReference type="ARBA" id="ARBA00022448"/>
    </source>
</evidence>
<name>A0A158AU83_9BURK</name>
<feature type="transmembrane region" description="Helical" evidence="7">
    <location>
        <begin position="292"/>
        <end position="316"/>
    </location>
</feature>
<keyword evidence="2" id="KW-0813">Transport</keyword>
<feature type="transmembrane region" description="Helical" evidence="7">
    <location>
        <begin position="458"/>
        <end position="476"/>
    </location>
</feature>
<feature type="transmembrane region" description="Helical" evidence="7">
    <location>
        <begin position="228"/>
        <end position="251"/>
    </location>
</feature>
<sequence>MSRPARNSRPGKQTAATRPAKPKRLRDAFRVPRSSNIVKRHGERGKPPGMETIVTNRSVEAQLFTRVAWRLVPLLIAIFLTAYIDRANIGFAKLQMLTSLHMSEASYGFASSLFFIGYLLCEVPSNLAMHRYGARRWISRIMFTWGVATLLLAWTPSETAFQVLRFLLGAAEAGLYPGIILYLGMWFPERQRTGIIGLLTLGSSMGNMLGSLIGGFSLELHGLLGFEGWQWVFLTTGTPAVLLTFVSLYFLPDNPRSARFLSEREKEVIEDSLRRDPAPVQATGRAWSFNSLVTVALFSLGYGTISIAIYGIAYWLPTLVRGFGVSSSVNGMLNMIPWFLTSLMLLWLPRRLRTPRTVLMAAFAAAFLGVLCFIASVGPFSNAVRFAALSVGAPCLYLMIPCFWALPPRLLPASFMKGAGGAAALAVIAAGSSVGGFLAQNIMPWVGKTMHSTSAPMLVPAISLLLLGAGALVVWFRLGLAGRNGNDAVTATR</sequence>
<dbReference type="PANTHER" id="PTHR43791">
    <property type="entry name" value="PERMEASE-RELATED"/>
    <property type="match status" value="1"/>
</dbReference>
<dbReference type="InterPro" id="IPR036259">
    <property type="entry name" value="MFS_trans_sf"/>
</dbReference>
<proteinExistence type="predicted"/>
<dbReference type="GO" id="GO:0016020">
    <property type="term" value="C:membrane"/>
    <property type="evidence" value="ECO:0007669"/>
    <property type="project" value="UniProtKB-SubCell"/>
</dbReference>
<dbReference type="Pfam" id="PF07690">
    <property type="entry name" value="MFS_1"/>
    <property type="match status" value="1"/>
</dbReference>
<comment type="caution">
    <text evidence="9">The sequence shown here is derived from an EMBL/GenBank/DDBJ whole genome shotgun (WGS) entry which is preliminary data.</text>
</comment>
<feature type="transmembrane region" description="Helical" evidence="7">
    <location>
        <begin position="328"/>
        <end position="348"/>
    </location>
</feature>
<dbReference type="CDD" id="cd17319">
    <property type="entry name" value="MFS_ExuT_GudP_like"/>
    <property type="match status" value="1"/>
</dbReference>
<feature type="transmembrane region" description="Helical" evidence="7">
    <location>
        <begin position="386"/>
        <end position="406"/>
    </location>
</feature>
<dbReference type="EMBL" id="FCOJ02000018">
    <property type="protein sequence ID" value="SAK61289.1"/>
    <property type="molecule type" value="Genomic_DNA"/>
</dbReference>
<dbReference type="Proteomes" id="UP000054596">
    <property type="component" value="Unassembled WGS sequence"/>
</dbReference>
<evidence type="ECO:0000256" key="4">
    <source>
        <dbReference type="ARBA" id="ARBA00022989"/>
    </source>
</evidence>
<feature type="transmembrane region" description="Helical" evidence="7">
    <location>
        <begin position="105"/>
        <end position="125"/>
    </location>
</feature>
<keyword evidence="4 7" id="KW-1133">Transmembrane helix</keyword>
<evidence type="ECO:0000259" key="8">
    <source>
        <dbReference type="PROSITE" id="PS50850"/>
    </source>
</evidence>
<dbReference type="STRING" id="1777143.AWB82_02973"/>
<accession>A0A158AU83</accession>
<dbReference type="AlphaFoldDB" id="A0A158AU83"/>
<feature type="domain" description="Major facilitator superfamily (MFS) profile" evidence="8">
    <location>
        <begin position="71"/>
        <end position="472"/>
    </location>
</feature>
<keyword evidence="10" id="KW-1185">Reference proteome</keyword>
<evidence type="ECO:0000256" key="1">
    <source>
        <dbReference type="ARBA" id="ARBA00004141"/>
    </source>
</evidence>
<reference evidence="9" key="1">
    <citation type="submission" date="2016-01" db="EMBL/GenBank/DDBJ databases">
        <authorList>
            <person name="Peeters C."/>
        </authorList>
    </citation>
    <scope>NUCLEOTIDE SEQUENCE [LARGE SCALE GENOMIC DNA]</scope>
    <source>
        <strain evidence="9">LMG 29325</strain>
    </source>
</reference>
<keyword evidence="3 7" id="KW-0812">Transmembrane</keyword>